<dbReference type="SMART" id="SM00855">
    <property type="entry name" value="PGAM"/>
    <property type="match status" value="1"/>
</dbReference>
<keyword evidence="2" id="KW-1185">Reference proteome</keyword>
<dbReference type="InterPro" id="IPR050275">
    <property type="entry name" value="PGM_Phosphatase"/>
</dbReference>
<reference evidence="1 2" key="1">
    <citation type="journal article" date="2015" name="Genome Announc.">
        <title>Complete Genome Sequence of Cupriavidus basilensis 4G11, Isolated from the Oak Ridge Field Research Center Site.</title>
        <authorList>
            <person name="Ray J."/>
            <person name="Waters R.J."/>
            <person name="Skerker J.M."/>
            <person name="Kuehl J.V."/>
            <person name="Price M.N."/>
            <person name="Huang J."/>
            <person name="Chakraborty R."/>
            <person name="Arkin A.P."/>
            <person name="Deutschbauer A."/>
        </authorList>
    </citation>
    <scope>NUCLEOTIDE SEQUENCE [LARGE SCALE GENOMIC DNA]</scope>
    <source>
        <strain evidence="1">4G11</strain>
    </source>
</reference>
<dbReference type="Gene3D" id="3.40.50.1240">
    <property type="entry name" value="Phosphoglycerate mutase-like"/>
    <property type="match status" value="1"/>
</dbReference>
<dbReference type="CDD" id="cd07067">
    <property type="entry name" value="HP_PGM_like"/>
    <property type="match status" value="1"/>
</dbReference>
<dbReference type="STRING" id="68895.RR42_s3248"/>
<proteinExistence type="predicted"/>
<dbReference type="Proteomes" id="UP000031843">
    <property type="component" value="Chromosome secondary"/>
</dbReference>
<sequence length="228" mass="25105">MATLFLVRHGQASFGAANYDCLSDTGRQQARWLGEYFRERGVAFKRVVAGSLVRQQDTALEILAGMGAGDVPVQTNIETHLGLNEYDGEALYRSHTGGADHRAHQNADYNDYWRTFRAAYQAWTLDQLVGMPESWAEFGGRIRDSLLHATQGASREDAVLVVSSGGAIGRATADLLGAPAQTAIELNLQFRNTAFCEIISGRGMQRLLSFNSLPHLDRLDRRDAITFA</sequence>
<dbReference type="Pfam" id="PF00300">
    <property type="entry name" value="His_Phos_1"/>
    <property type="match status" value="1"/>
</dbReference>
<evidence type="ECO:0000313" key="2">
    <source>
        <dbReference type="Proteomes" id="UP000031843"/>
    </source>
</evidence>
<dbReference type="SUPFAM" id="SSF53254">
    <property type="entry name" value="Phosphoglycerate mutase-like"/>
    <property type="match status" value="1"/>
</dbReference>
<dbReference type="GO" id="GO:0005737">
    <property type="term" value="C:cytoplasm"/>
    <property type="evidence" value="ECO:0007669"/>
    <property type="project" value="TreeGrafter"/>
</dbReference>
<protein>
    <submittedName>
        <fullName evidence="1">Phosphoglycerate mutase family protein</fullName>
    </submittedName>
</protein>
<dbReference type="KEGG" id="cbw:RR42_s3248"/>
<dbReference type="AlphaFoldDB" id="A0A0C4YSB2"/>
<dbReference type="InterPro" id="IPR013078">
    <property type="entry name" value="His_Pase_superF_clade-1"/>
</dbReference>
<gene>
    <name evidence="1" type="ORF">RR42_s3248</name>
</gene>
<dbReference type="OrthoDB" id="280692at2"/>
<accession>A0A0C4YSB2</accession>
<organism evidence="1 2">
    <name type="scientific">Cupriavidus basilensis</name>
    <dbReference type="NCBI Taxonomy" id="68895"/>
    <lineage>
        <taxon>Bacteria</taxon>
        <taxon>Pseudomonadati</taxon>
        <taxon>Pseudomonadota</taxon>
        <taxon>Betaproteobacteria</taxon>
        <taxon>Burkholderiales</taxon>
        <taxon>Burkholderiaceae</taxon>
        <taxon>Cupriavidus</taxon>
    </lineage>
</organism>
<name>A0A0C4YSB2_9BURK</name>
<dbReference type="RefSeq" id="WP_043357162.1">
    <property type="nucleotide sequence ID" value="NZ_CP010537.1"/>
</dbReference>
<dbReference type="InterPro" id="IPR029033">
    <property type="entry name" value="His_PPase_superfam"/>
</dbReference>
<dbReference type="GO" id="GO:0016791">
    <property type="term" value="F:phosphatase activity"/>
    <property type="evidence" value="ECO:0007669"/>
    <property type="project" value="TreeGrafter"/>
</dbReference>
<dbReference type="PANTHER" id="PTHR48100:SF1">
    <property type="entry name" value="HISTIDINE PHOSPHATASE FAMILY PROTEIN-RELATED"/>
    <property type="match status" value="1"/>
</dbReference>
<dbReference type="PANTHER" id="PTHR48100">
    <property type="entry name" value="BROAD-SPECIFICITY PHOSPHATASE YOR283W-RELATED"/>
    <property type="match status" value="1"/>
</dbReference>
<evidence type="ECO:0000313" key="1">
    <source>
        <dbReference type="EMBL" id="AJG24824.1"/>
    </source>
</evidence>
<dbReference type="EMBL" id="CP010537">
    <property type="protein sequence ID" value="AJG24824.1"/>
    <property type="molecule type" value="Genomic_DNA"/>
</dbReference>